<protein>
    <submittedName>
        <fullName evidence="2">Uncharacterized protein</fullName>
    </submittedName>
</protein>
<gene>
    <name evidence="2" type="ORF">MELLADRAFT_103082</name>
</gene>
<evidence type="ECO:0000313" key="2">
    <source>
        <dbReference type="EMBL" id="EGG10778.1"/>
    </source>
</evidence>
<dbReference type="GeneID" id="18921865"/>
<dbReference type="InParanoid" id="F4RAH6"/>
<organism evidence="3">
    <name type="scientific">Melampsora larici-populina (strain 98AG31 / pathotype 3-4-7)</name>
    <name type="common">Poplar leaf rust fungus</name>
    <dbReference type="NCBI Taxonomy" id="747676"/>
    <lineage>
        <taxon>Eukaryota</taxon>
        <taxon>Fungi</taxon>
        <taxon>Dikarya</taxon>
        <taxon>Basidiomycota</taxon>
        <taxon>Pucciniomycotina</taxon>
        <taxon>Pucciniomycetes</taxon>
        <taxon>Pucciniales</taxon>
        <taxon>Melampsoraceae</taxon>
        <taxon>Melampsora</taxon>
    </lineage>
</organism>
<dbReference type="HOGENOM" id="CLU_1447995_0_0_1"/>
<accession>F4RAH6</accession>
<dbReference type="EMBL" id="GL883094">
    <property type="protein sequence ID" value="EGG10778.1"/>
    <property type="molecule type" value="Genomic_DNA"/>
</dbReference>
<dbReference type="AlphaFoldDB" id="F4RAH6"/>
<keyword evidence="3" id="KW-1185">Reference proteome</keyword>
<reference evidence="3" key="1">
    <citation type="journal article" date="2011" name="Proc. Natl. Acad. Sci. U.S.A.">
        <title>Obligate biotrophy features unraveled by the genomic analysis of rust fungi.</title>
        <authorList>
            <person name="Duplessis S."/>
            <person name="Cuomo C.A."/>
            <person name="Lin Y.-C."/>
            <person name="Aerts A."/>
            <person name="Tisserant E."/>
            <person name="Veneault-Fourrey C."/>
            <person name="Joly D.L."/>
            <person name="Hacquard S."/>
            <person name="Amselem J."/>
            <person name="Cantarel B.L."/>
            <person name="Chiu R."/>
            <person name="Coutinho P.M."/>
            <person name="Feau N."/>
            <person name="Field M."/>
            <person name="Frey P."/>
            <person name="Gelhaye E."/>
            <person name="Goldberg J."/>
            <person name="Grabherr M.G."/>
            <person name="Kodira C.D."/>
            <person name="Kohler A."/>
            <person name="Kuees U."/>
            <person name="Lindquist E.A."/>
            <person name="Lucas S.M."/>
            <person name="Mago R."/>
            <person name="Mauceli E."/>
            <person name="Morin E."/>
            <person name="Murat C."/>
            <person name="Pangilinan J.L."/>
            <person name="Park R."/>
            <person name="Pearson M."/>
            <person name="Quesneville H."/>
            <person name="Rouhier N."/>
            <person name="Sakthikumar S."/>
            <person name="Salamov A.A."/>
            <person name="Schmutz J."/>
            <person name="Selles B."/>
            <person name="Shapiro H."/>
            <person name="Tanguay P."/>
            <person name="Tuskan G.A."/>
            <person name="Henrissat B."/>
            <person name="Van de Peer Y."/>
            <person name="Rouze P."/>
            <person name="Ellis J.G."/>
            <person name="Dodds P.N."/>
            <person name="Schein J.E."/>
            <person name="Zhong S."/>
            <person name="Hamelin R.C."/>
            <person name="Grigoriev I.V."/>
            <person name="Szabo L.J."/>
            <person name="Martin F."/>
        </authorList>
    </citation>
    <scope>NUCLEOTIDE SEQUENCE [LARGE SCALE GENOMIC DNA]</scope>
    <source>
        <strain evidence="3">98AG31 / pathotype 3-4-7</strain>
    </source>
</reference>
<name>F4RAH6_MELLP</name>
<dbReference type="VEuPathDB" id="FungiDB:MELLADRAFT_103082"/>
<sequence>MSTRENLPSSLHSLIVCKKGSLNVVSTINNNVDIHGADPNQDFCSTTHLVELRGGPICTPSIIKRIAFARGPDSNETKLKPEPVSIELLKHHEWKLQFSGLTAKPDPFKTMSLPVIVLNILEFHFVRLPPHMTARQPALASIILTVISQLRNLRSLEPGMLRGYPQNRFQNGDHPTDGITLHQTLNS</sequence>
<dbReference type="RefSeq" id="XP_007406247.1">
    <property type="nucleotide sequence ID" value="XM_007406185.1"/>
</dbReference>
<proteinExistence type="predicted"/>
<feature type="region of interest" description="Disordered" evidence="1">
    <location>
        <begin position="165"/>
        <end position="187"/>
    </location>
</feature>
<evidence type="ECO:0000256" key="1">
    <source>
        <dbReference type="SAM" id="MobiDB-lite"/>
    </source>
</evidence>
<dbReference type="Proteomes" id="UP000001072">
    <property type="component" value="Unassembled WGS sequence"/>
</dbReference>
<evidence type="ECO:0000313" key="3">
    <source>
        <dbReference type="Proteomes" id="UP000001072"/>
    </source>
</evidence>
<dbReference type="KEGG" id="mlr:MELLADRAFT_103082"/>